<accession>A0AAD5W0F2</accession>
<dbReference type="InterPro" id="IPR036047">
    <property type="entry name" value="F-box-like_dom_sf"/>
</dbReference>
<dbReference type="Proteomes" id="UP001213000">
    <property type="component" value="Unassembled WGS sequence"/>
</dbReference>
<comment type="caution">
    <text evidence="2">The sequence shown here is derived from an EMBL/GenBank/DDBJ whole genome shotgun (WGS) entry which is preliminary data.</text>
</comment>
<dbReference type="SUPFAM" id="SSF81383">
    <property type="entry name" value="F-box domain"/>
    <property type="match status" value="1"/>
</dbReference>
<gene>
    <name evidence="2" type="ORF">NP233_g2967</name>
</gene>
<proteinExistence type="predicted"/>
<sequence length="532" mass="60784">MVSGKEKSTGLLENTAQCLLHCIWTPLLARFGELGSPKPTLLSLPPEILEEILFCCDAKGLTSARSSCRKMYCIAKSRHFWERLLRSIQPLPCKNSLYRWPTEYNDRQTERRALRSLHVYENWAMEKPLSFRQELFKFLMGELDIVQAEILPGARWLITSNEIGEHHIHDLCSPSPITKPRQLIIYTEDYTTTSIYRHRGRLASFRVWIKAVAENSVIFRIVFWNSKDPGSFAHTTETRIYEIDVSDRQKAPSTKLIHHTPNSHDARRTPCMALSEKYLLQVWVTSSRPKNSAWTLSLLHYDNGDSTDLTLIEDDVQVRLGCADDSAVHQIFITSQDQVIIIWSQFVAIYTISQIRSLNGQRVRPLHRLELACSESATDVSAPFSSRGFEWMVAAQSHEVWLIRLPQAQDPSLPPHAVMLGHRFRWRGSGSRSLFGLVTGQATLTLGLDRKMIMIMTYSWDVEMTRCDFTVKEVHVPMIAERTSDIVNVGFDMTEGRLVFLDRQKNCTVLHTLKPTPVAQHVCSKCSAQLTG</sequence>
<protein>
    <recommendedName>
        <fullName evidence="1">F-box domain-containing protein</fullName>
    </recommendedName>
</protein>
<dbReference type="AlphaFoldDB" id="A0AAD5W0F2"/>
<feature type="domain" description="F-box" evidence="1">
    <location>
        <begin position="38"/>
        <end position="84"/>
    </location>
</feature>
<dbReference type="PROSITE" id="PS50181">
    <property type="entry name" value="FBOX"/>
    <property type="match status" value="1"/>
</dbReference>
<keyword evidence="3" id="KW-1185">Reference proteome</keyword>
<evidence type="ECO:0000313" key="2">
    <source>
        <dbReference type="EMBL" id="KAJ3572612.1"/>
    </source>
</evidence>
<dbReference type="Pfam" id="PF00646">
    <property type="entry name" value="F-box"/>
    <property type="match status" value="1"/>
</dbReference>
<dbReference type="EMBL" id="JANIEX010000135">
    <property type="protein sequence ID" value="KAJ3572612.1"/>
    <property type="molecule type" value="Genomic_DNA"/>
</dbReference>
<dbReference type="InterPro" id="IPR001810">
    <property type="entry name" value="F-box_dom"/>
</dbReference>
<evidence type="ECO:0000259" key="1">
    <source>
        <dbReference type="PROSITE" id="PS50181"/>
    </source>
</evidence>
<dbReference type="SMART" id="SM00256">
    <property type="entry name" value="FBOX"/>
    <property type="match status" value="1"/>
</dbReference>
<reference evidence="2" key="1">
    <citation type="submission" date="2022-07" db="EMBL/GenBank/DDBJ databases">
        <title>Genome Sequence of Leucocoprinus birnbaumii.</title>
        <authorList>
            <person name="Buettner E."/>
        </authorList>
    </citation>
    <scope>NUCLEOTIDE SEQUENCE</scope>
    <source>
        <strain evidence="2">VT141</strain>
    </source>
</reference>
<evidence type="ECO:0000313" key="3">
    <source>
        <dbReference type="Proteomes" id="UP001213000"/>
    </source>
</evidence>
<organism evidence="2 3">
    <name type="scientific">Leucocoprinus birnbaumii</name>
    <dbReference type="NCBI Taxonomy" id="56174"/>
    <lineage>
        <taxon>Eukaryota</taxon>
        <taxon>Fungi</taxon>
        <taxon>Dikarya</taxon>
        <taxon>Basidiomycota</taxon>
        <taxon>Agaricomycotina</taxon>
        <taxon>Agaricomycetes</taxon>
        <taxon>Agaricomycetidae</taxon>
        <taxon>Agaricales</taxon>
        <taxon>Agaricineae</taxon>
        <taxon>Agaricaceae</taxon>
        <taxon>Leucocoprinus</taxon>
    </lineage>
</organism>
<dbReference type="Gene3D" id="1.20.1280.50">
    <property type="match status" value="1"/>
</dbReference>
<name>A0AAD5W0F2_9AGAR</name>